<dbReference type="Pfam" id="PF03466">
    <property type="entry name" value="LysR_substrate"/>
    <property type="match status" value="1"/>
</dbReference>
<dbReference type="SUPFAM" id="SSF53850">
    <property type="entry name" value="Periplasmic binding protein-like II"/>
    <property type="match status" value="1"/>
</dbReference>
<proteinExistence type="inferred from homology"/>
<protein>
    <submittedName>
        <fullName evidence="6">LysR family transcriptional regulator</fullName>
    </submittedName>
</protein>
<dbReference type="OrthoDB" id="9803714at2"/>
<keyword evidence="2" id="KW-0805">Transcription regulation</keyword>
<evidence type="ECO:0000259" key="5">
    <source>
        <dbReference type="PROSITE" id="PS50931"/>
    </source>
</evidence>
<dbReference type="GO" id="GO:0003700">
    <property type="term" value="F:DNA-binding transcription factor activity"/>
    <property type="evidence" value="ECO:0007669"/>
    <property type="project" value="InterPro"/>
</dbReference>
<dbReference type="InterPro" id="IPR036390">
    <property type="entry name" value="WH_DNA-bd_sf"/>
</dbReference>
<dbReference type="AlphaFoldDB" id="A0A5C1QHU4"/>
<dbReference type="PANTHER" id="PTHR30126">
    <property type="entry name" value="HTH-TYPE TRANSCRIPTIONAL REGULATOR"/>
    <property type="match status" value="1"/>
</dbReference>
<evidence type="ECO:0000256" key="4">
    <source>
        <dbReference type="ARBA" id="ARBA00023163"/>
    </source>
</evidence>
<sequence>MLDYRIITFLSVVDQGTLAKASDRLGLTQPAVSQHIKYLEGYYGIPLFDHIGRRLVLNDAGHLLYKFAREAESLFLQFSRQATSMTEGKKHYSLGATLTIGEFILPSYLGQYRTTHPELELTIQIENTMNILHLLDMKRIDLALVEGPFDRTRYKNRLLLQDEMIFIGDRSFVPESSKAITSEELAGSRLILREEGSGTRYFWEEYCKEHNIHIPRSSVTMEIGSLSAIKSLVEAGVGCSVMSRWAVRQELLLGTLRSRPFAAGPLKRNLYFVYNEDSPHTFIHAFADFIEKHTL</sequence>
<keyword evidence="7" id="KW-1185">Reference proteome</keyword>
<dbReference type="InterPro" id="IPR005119">
    <property type="entry name" value="LysR_subst-bd"/>
</dbReference>
<reference evidence="6 7" key="1">
    <citation type="submission" date="2019-02" db="EMBL/GenBank/DDBJ databases">
        <title>Complete Genome Sequence and Methylome Analysis of free living Spirochaetas.</title>
        <authorList>
            <person name="Fomenkov A."/>
            <person name="Dubinina G."/>
            <person name="Leshcheva N."/>
            <person name="Mikheeva N."/>
            <person name="Grabovich M."/>
            <person name="Vincze T."/>
            <person name="Roberts R.J."/>
        </authorList>
    </citation>
    <scope>NUCLEOTIDE SEQUENCE [LARGE SCALE GENOMIC DNA]</scope>
    <source>
        <strain evidence="6 7">K2</strain>
    </source>
</reference>
<dbReference type="KEGG" id="ock:EXM22_00615"/>
<evidence type="ECO:0000256" key="1">
    <source>
        <dbReference type="ARBA" id="ARBA00009437"/>
    </source>
</evidence>
<accession>A0A5C1QHU4</accession>
<evidence type="ECO:0000313" key="6">
    <source>
        <dbReference type="EMBL" id="QEN06560.1"/>
    </source>
</evidence>
<dbReference type="InterPro" id="IPR000847">
    <property type="entry name" value="LysR_HTH_N"/>
</dbReference>
<dbReference type="Proteomes" id="UP000324209">
    <property type="component" value="Chromosome"/>
</dbReference>
<organism evidence="6 7">
    <name type="scientific">Oceanispirochaeta crateris</name>
    <dbReference type="NCBI Taxonomy" id="2518645"/>
    <lineage>
        <taxon>Bacteria</taxon>
        <taxon>Pseudomonadati</taxon>
        <taxon>Spirochaetota</taxon>
        <taxon>Spirochaetia</taxon>
        <taxon>Spirochaetales</taxon>
        <taxon>Spirochaetaceae</taxon>
        <taxon>Oceanispirochaeta</taxon>
    </lineage>
</organism>
<feature type="domain" description="HTH lysR-type" evidence="5">
    <location>
        <begin position="1"/>
        <end position="58"/>
    </location>
</feature>
<gene>
    <name evidence="6" type="ORF">EXM22_00615</name>
</gene>
<dbReference type="InterPro" id="IPR036388">
    <property type="entry name" value="WH-like_DNA-bd_sf"/>
</dbReference>
<dbReference type="Pfam" id="PF00126">
    <property type="entry name" value="HTH_1"/>
    <property type="match status" value="1"/>
</dbReference>
<dbReference type="GO" id="GO:0000976">
    <property type="term" value="F:transcription cis-regulatory region binding"/>
    <property type="evidence" value="ECO:0007669"/>
    <property type="project" value="TreeGrafter"/>
</dbReference>
<dbReference type="PRINTS" id="PR00039">
    <property type="entry name" value="HTHLYSR"/>
</dbReference>
<keyword evidence="3" id="KW-0238">DNA-binding</keyword>
<name>A0A5C1QHU4_9SPIO</name>
<dbReference type="SUPFAM" id="SSF46785">
    <property type="entry name" value="Winged helix' DNA-binding domain"/>
    <property type="match status" value="1"/>
</dbReference>
<dbReference type="RefSeq" id="WP_149484643.1">
    <property type="nucleotide sequence ID" value="NZ_CP036150.1"/>
</dbReference>
<dbReference type="Gene3D" id="3.40.190.10">
    <property type="entry name" value="Periplasmic binding protein-like II"/>
    <property type="match status" value="2"/>
</dbReference>
<dbReference type="PANTHER" id="PTHR30126:SF40">
    <property type="entry name" value="HTH-TYPE TRANSCRIPTIONAL REGULATOR GLTR"/>
    <property type="match status" value="1"/>
</dbReference>
<dbReference type="EMBL" id="CP036150">
    <property type="protein sequence ID" value="QEN06560.1"/>
    <property type="molecule type" value="Genomic_DNA"/>
</dbReference>
<comment type="similarity">
    <text evidence="1">Belongs to the LysR transcriptional regulatory family.</text>
</comment>
<evidence type="ECO:0000256" key="2">
    <source>
        <dbReference type="ARBA" id="ARBA00023015"/>
    </source>
</evidence>
<keyword evidence="4" id="KW-0804">Transcription</keyword>
<dbReference type="PROSITE" id="PS50931">
    <property type="entry name" value="HTH_LYSR"/>
    <property type="match status" value="1"/>
</dbReference>
<evidence type="ECO:0000313" key="7">
    <source>
        <dbReference type="Proteomes" id="UP000324209"/>
    </source>
</evidence>
<evidence type="ECO:0000256" key="3">
    <source>
        <dbReference type="ARBA" id="ARBA00023125"/>
    </source>
</evidence>
<dbReference type="Gene3D" id="1.10.10.10">
    <property type="entry name" value="Winged helix-like DNA-binding domain superfamily/Winged helix DNA-binding domain"/>
    <property type="match status" value="1"/>
</dbReference>